<dbReference type="RefSeq" id="WP_076996741.1">
    <property type="nucleotide sequence ID" value="NZ_MSPR01000023.1"/>
</dbReference>
<keyword evidence="9" id="KW-1185">Reference proteome</keyword>
<dbReference type="NCBIfam" id="TIGR03928">
    <property type="entry name" value="T7_EssCb_Firm"/>
    <property type="match status" value="1"/>
</dbReference>
<dbReference type="InterPro" id="IPR023839">
    <property type="entry name" value="Firmicutes_EssC_C"/>
</dbReference>
<evidence type="ECO:0000256" key="2">
    <source>
        <dbReference type="ARBA" id="ARBA00022741"/>
    </source>
</evidence>
<evidence type="ECO:0000313" key="7">
    <source>
        <dbReference type="EMBL" id="ONK26368.1"/>
    </source>
</evidence>
<dbReference type="PANTHER" id="PTHR22683:SF1">
    <property type="entry name" value="TYPE VII SECRETION SYSTEM PROTEIN ESSC"/>
    <property type="match status" value="1"/>
</dbReference>
<feature type="domain" description="FtsK" evidence="5">
    <location>
        <begin position="644"/>
        <end position="850"/>
    </location>
</feature>
<name>A0AB36JPI6_9STRE</name>
<dbReference type="PANTHER" id="PTHR22683">
    <property type="entry name" value="SPORULATION PROTEIN RELATED"/>
    <property type="match status" value="1"/>
</dbReference>
<dbReference type="EMBL" id="MSPR01000023">
    <property type="protein sequence ID" value="ONK26368.1"/>
    <property type="molecule type" value="Genomic_DNA"/>
</dbReference>
<evidence type="ECO:0000313" key="8">
    <source>
        <dbReference type="Proteomes" id="UP000188600"/>
    </source>
</evidence>
<dbReference type="EMBL" id="MSPT01000019">
    <property type="protein sequence ID" value="ONK25971.1"/>
    <property type="molecule type" value="Genomic_DNA"/>
</dbReference>
<keyword evidence="2 4" id="KW-0547">Nucleotide-binding</keyword>
<dbReference type="GO" id="GO:0005524">
    <property type="term" value="F:ATP binding"/>
    <property type="evidence" value="ECO:0007669"/>
    <property type="project" value="UniProtKB-UniRule"/>
</dbReference>
<protein>
    <submittedName>
        <fullName evidence="6">Type VII secretion protein EssC</fullName>
    </submittedName>
</protein>
<evidence type="ECO:0000256" key="3">
    <source>
        <dbReference type="ARBA" id="ARBA00022840"/>
    </source>
</evidence>
<keyword evidence="3 4" id="KW-0067">ATP-binding</keyword>
<evidence type="ECO:0000313" key="9">
    <source>
        <dbReference type="Proteomes" id="UP000188946"/>
    </source>
</evidence>
<dbReference type="GO" id="GO:0003677">
    <property type="term" value="F:DNA binding"/>
    <property type="evidence" value="ECO:0007669"/>
    <property type="project" value="InterPro"/>
</dbReference>
<dbReference type="InterPro" id="IPR027417">
    <property type="entry name" value="P-loop_NTPase"/>
</dbReference>
<accession>A0AB36JPI6</accession>
<feature type="binding site" evidence="4">
    <location>
        <begin position="1015"/>
        <end position="1022"/>
    </location>
    <ligand>
        <name>ATP</name>
        <dbReference type="ChEBI" id="CHEBI:30616"/>
    </ligand>
</feature>
<dbReference type="SUPFAM" id="SSF52540">
    <property type="entry name" value="P-loop containing nucleoside triphosphate hydrolases"/>
    <property type="match status" value="2"/>
</dbReference>
<reference evidence="8 9" key="1">
    <citation type="submission" date="2016-12" db="EMBL/GenBank/DDBJ databases">
        <authorList>
            <person name="Gulvik C.A."/>
        </authorList>
    </citation>
    <scope>NUCLEOTIDE SEQUENCE [LARGE SCALE GENOMIC DNA]</scope>
    <source>
        <strain evidence="7 9">12-5202</strain>
        <strain evidence="6 8">12-5291</strain>
    </source>
</reference>
<dbReference type="InterPro" id="IPR002543">
    <property type="entry name" value="FtsK_dom"/>
</dbReference>
<feature type="binding site" evidence="4">
    <location>
        <begin position="665"/>
        <end position="672"/>
    </location>
    <ligand>
        <name>ATP</name>
        <dbReference type="ChEBI" id="CHEBI:30616"/>
    </ligand>
</feature>
<keyword evidence="1" id="KW-0677">Repeat</keyword>
<dbReference type="Gene3D" id="3.40.50.300">
    <property type="entry name" value="P-loop containing nucleotide triphosphate hydrolases"/>
    <property type="match status" value="2"/>
</dbReference>
<evidence type="ECO:0000313" key="6">
    <source>
        <dbReference type="EMBL" id="ONK25971.1"/>
    </source>
</evidence>
<dbReference type="Proteomes" id="UP000188946">
    <property type="component" value="Unassembled WGS sequence"/>
</dbReference>
<sequence>MATRDKQAVWSQKLSDEAVLWHVFSFKERFEYKELTERESSLDIGGSYLALTENGLEKDGISWSGQEEGDLLALPHDLIQIHSLAYPKQDLLFSKEKKADVSLESQALLYLKIQDKNNYRLSGLSNGARVYLNGQRLDEVEALIQIGDILVVDYFLFSFREHQIHFLPLSGQYSLQSHCLFEEPYRSEFPHGFPNYRRSPRIYLKEPEDKVEINSPAPEEKLRRGELWRAIVPPVGMLVISGASSVFMQRNALLMMGMASASLLTAGFSVSSYFTNKKEIKEKNQKRNDDYQEYLLETGSQLSRLKAEQKKALTYNFPSVEELVDLVESYNPRIYEKMSTNEDFLKVHLGTGTITSSYTLRFQPTNRKEDWSRFVEQKLVQPHAKLEEAPIVLSLREQALGLAGAVPVLRVAVQTLLFQIAALHSYHDVEFVTLVSPEEYEKHWKEWRWLPHAQMRSFNLRGLIHDDQTRDMVLTSFYQLLVKRRQVVREQKQEQVFSPHYVLTILDESWLSGHGLNEFLAEDMTQYGVTVIWGKESLNMLPETVTAVVDYQNGETAKLINNHHVYVNQDFKPNRLPQTGKLEEAIYRLANLNHIEVEKNSIPDTISFMELYGVKQVEELALEKRWQMADTSKSLAVPLGVRGKDDIVLLNLHERTHGPHGLVAGTTGSGKSEIVQSYILSLALNFAPEDVGFLPIDFKGGGMANLFAKLPHLMGAITNLDGAGTDRALKSIRAELQKRQRLFGKFGVNHINGYTKLYKKRKALSDPEEKKAYPTEPLPHLFLISDEFAELKQNEPEFMAELVSTARIGRSLGVHLILATQKPSGVVDEQIWSNSRFKLALKVADPSDSNEIIKTPDAASITQPGRAYLQVGNNEIYELFQSAWSGAEYQPYSDEGNQVDERIWLVNQLGQSELLIDGNDGDYSFEETQEQKTELEAVIDYISKETERLQVILPEKPWLPPLGEELVGEVIDHQAEWVNPRQLSIPLGMLDLPSAQKQEVYHFDIEELGNTVLYGSPGFGKSTALQTILMNLARKNTPEQVQFNLFDFGTNGLLPVRELPHVADLVRLDEGEKLIKYLKRLDGLMKERKALFAEAGVSSLSQYEQKTGQALPVLLNFFDGYDSVRESPLEETIESAVNQLLREGASLGIYTLITVLSASSLRLRMSSTIPNALSFYLVEEGALRTVMGRDALPGQEIVGRAQVTQEEVLELQVYLPVEGKDDIERLSRLTAEIQTMNQEWLGLRPKAVPMLPSKISTSFFGEHEGVQAMWQRGELPIGFDKESTHPVGFVPKRDGYFELLYDTMQQLEYGEAALLTGLEKIPPHIKKFLVDPTGNYHQSEGLFDEVFVGEGIPGFFMDMQAEVDVRTPADLAHPIYILIPEAQALSKIMNLKMTEDAFKTLLHKGGAVGLHFIFMGELRQIVNGYMEVDKILKVNVPAGCIGIRFQDQNVVSIKSSFTESVVGVDEYNYFTSRDGYRIKLISE</sequence>
<organism evidence="6 8">
    <name type="scientific">Streptococcus azizii</name>
    <dbReference type="NCBI Taxonomy" id="1579424"/>
    <lineage>
        <taxon>Bacteria</taxon>
        <taxon>Bacillati</taxon>
        <taxon>Bacillota</taxon>
        <taxon>Bacilli</taxon>
        <taxon>Lactobacillales</taxon>
        <taxon>Streptococcaceae</taxon>
        <taxon>Streptococcus</taxon>
    </lineage>
</organism>
<evidence type="ECO:0000256" key="1">
    <source>
        <dbReference type="ARBA" id="ARBA00022737"/>
    </source>
</evidence>
<evidence type="ECO:0000259" key="5">
    <source>
        <dbReference type="PROSITE" id="PS50901"/>
    </source>
</evidence>
<feature type="domain" description="FtsK" evidence="5">
    <location>
        <begin position="997"/>
        <end position="1184"/>
    </location>
</feature>
<comment type="caution">
    <text evidence="6">The sequence shown here is derived from an EMBL/GenBank/DDBJ whole genome shotgun (WGS) entry which is preliminary data.</text>
</comment>
<gene>
    <name evidence="7" type="ORF">BVE84_09265</name>
    <name evidence="6" type="ORF">BVE86_08440</name>
</gene>
<dbReference type="Proteomes" id="UP000188600">
    <property type="component" value="Unassembled WGS sequence"/>
</dbReference>
<dbReference type="Pfam" id="PF01580">
    <property type="entry name" value="FtsK_SpoIIIE"/>
    <property type="match status" value="2"/>
</dbReference>
<proteinExistence type="predicted"/>
<evidence type="ECO:0000256" key="4">
    <source>
        <dbReference type="PROSITE-ProRule" id="PRU00289"/>
    </source>
</evidence>
<dbReference type="PROSITE" id="PS50901">
    <property type="entry name" value="FTSK"/>
    <property type="match status" value="2"/>
</dbReference>
<dbReference type="InterPro" id="IPR050206">
    <property type="entry name" value="FtsK/SpoIIIE/SftA"/>
</dbReference>